<comment type="caution">
    <text evidence="2">The sequence shown here is derived from an EMBL/GenBank/DDBJ whole genome shotgun (WGS) entry which is preliminary data.</text>
</comment>
<feature type="compositionally biased region" description="Acidic residues" evidence="1">
    <location>
        <begin position="20"/>
        <end position="32"/>
    </location>
</feature>
<keyword evidence="3" id="KW-1185">Reference proteome</keyword>
<dbReference type="Pfam" id="PF00010">
    <property type="entry name" value="HLH"/>
    <property type="match status" value="1"/>
</dbReference>
<dbReference type="AlphaFoldDB" id="A0A6S7GJL0"/>
<name>A0A6S7GJL0_PARCT</name>
<dbReference type="EMBL" id="CACRXK020000843">
    <property type="protein sequence ID" value="CAB3985220.1"/>
    <property type="molecule type" value="Genomic_DNA"/>
</dbReference>
<evidence type="ECO:0000313" key="2">
    <source>
        <dbReference type="EMBL" id="CAB3985220.1"/>
    </source>
</evidence>
<evidence type="ECO:0000256" key="1">
    <source>
        <dbReference type="SAM" id="MobiDB-lite"/>
    </source>
</evidence>
<proteinExistence type="predicted"/>
<feature type="compositionally biased region" description="Polar residues" evidence="1">
    <location>
        <begin position="1"/>
        <end position="15"/>
    </location>
</feature>
<evidence type="ECO:0000313" key="3">
    <source>
        <dbReference type="Proteomes" id="UP001152795"/>
    </source>
</evidence>
<organism evidence="2 3">
    <name type="scientific">Paramuricea clavata</name>
    <name type="common">Red gorgonian</name>
    <name type="synonym">Violescent sea-whip</name>
    <dbReference type="NCBI Taxonomy" id="317549"/>
    <lineage>
        <taxon>Eukaryota</taxon>
        <taxon>Metazoa</taxon>
        <taxon>Cnidaria</taxon>
        <taxon>Anthozoa</taxon>
        <taxon>Octocorallia</taxon>
        <taxon>Malacalcyonacea</taxon>
        <taxon>Plexauridae</taxon>
        <taxon>Paramuricea</taxon>
    </lineage>
</organism>
<dbReference type="SUPFAM" id="SSF47459">
    <property type="entry name" value="HLH, helix-loop-helix DNA-binding domain"/>
    <property type="match status" value="1"/>
</dbReference>
<dbReference type="PROSITE" id="PS50888">
    <property type="entry name" value="BHLH"/>
    <property type="match status" value="1"/>
</dbReference>
<gene>
    <name evidence="2" type="ORF">PACLA_8A025693</name>
</gene>
<dbReference type="GO" id="GO:0046983">
    <property type="term" value="F:protein dimerization activity"/>
    <property type="evidence" value="ECO:0007669"/>
    <property type="project" value="InterPro"/>
</dbReference>
<dbReference type="SMART" id="SM00353">
    <property type="entry name" value="HLH"/>
    <property type="match status" value="1"/>
</dbReference>
<dbReference type="InterPro" id="IPR050359">
    <property type="entry name" value="bHLH_transcription_factors"/>
</dbReference>
<dbReference type="GO" id="GO:0045944">
    <property type="term" value="P:positive regulation of transcription by RNA polymerase II"/>
    <property type="evidence" value="ECO:0007669"/>
    <property type="project" value="TreeGrafter"/>
</dbReference>
<dbReference type="GO" id="GO:0061564">
    <property type="term" value="P:axon development"/>
    <property type="evidence" value="ECO:0007669"/>
    <property type="project" value="TreeGrafter"/>
</dbReference>
<dbReference type="OrthoDB" id="10039134at2759"/>
<dbReference type="GO" id="GO:0007423">
    <property type="term" value="P:sensory organ development"/>
    <property type="evidence" value="ECO:0007669"/>
    <property type="project" value="TreeGrafter"/>
</dbReference>
<dbReference type="InterPro" id="IPR036638">
    <property type="entry name" value="HLH_DNA-bd_sf"/>
</dbReference>
<accession>A0A6S7GJL0</accession>
<dbReference type="GO" id="GO:0070888">
    <property type="term" value="F:E-box binding"/>
    <property type="evidence" value="ECO:0007669"/>
    <property type="project" value="TreeGrafter"/>
</dbReference>
<reference evidence="2" key="1">
    <citation type="submission" date="2020-04" db="EMBL/GenBank/DDBJ databases">
        <authorList>
            <person name="Alioto T."/>
            <person name="Alioto T."/>
            <person name="Gomez Garrido J."/>
        </authorList>
    </citation>
    <scope>NUCLEOTIDE SEQUENCE</scope>
    <source>
        <strain evidence="2">A484AB</strain>
    </source>
</reference>
<dbReference type="Gene3D" id="4.10.280.10">
    <property type="entry name" value="Helix-loop-helix DNA-binding domain"/>
    <property type="match status" value="1"/>
</dbReference>
<dbReference type="Proteomes" id="UP001152795">
    <property type="component" value="Unassembled WGS sequence"/>
</dbReference>
<dbReference type="InterPro" id="IPR011598">
    <property type="entry name" value="bHLH_dom"/>
</dbReference>
<sequence>MESDTMSEYHTTLSSPCADDFQDTTGVDDDPKELETKPRYRKWVVLDKTRRLKASARERKRRHVLNSALESLRKRVPCFDRQNPQKLSKIEVLRQAIGYIADLSECLQSADTTGFTMTALTGPMFLEQGACMEYGSQQTYSSINSMFYDYGRSMLYDCTENQPSSPSFEECLSPDANSQYASYETSSNEDFDYGINDAELDVYLRGYSQ</sequence>
<dbReference type="GO" id="GO:0003700">
    <property type="term" value="F:DNA-binding transcription factor activity"/>
    <property type="evidence" value="ECO:0007669"/>
    <property type="project" value="TreeGrafter"/>
</dbReference>
<feature type="region of interest" description="Disordered" evidence="1">
    <location>
        <begin position="1"/>
        <end position="33"/>
    </location>
</feature>
<dbReference type="GO" id="GO:0005634">
    <property type="term" value="C:nucleus"/>
    <property type="evidence" value="ECO:0007669"/>
    <property type="project" value="TreeGrafter"/>
</dbReference>
<dbReference type="PANTHER" id="PTHR19290">
    <property type="entry name" value="BASIC HELIX-LOOP-HELIX PROTEIN NEUROGENIN-RELATED"/>
    <property type="match status" value="1"/>
</dbReference>
<protein>
    <submittedName>
        <fullName evidence="2">Neurogenic differentiation factor 1-like</fullName>
    </submittedName>
</protein>